<keyword evidence="18" id="KW-1185">Reference proteome</keyword>
<dbReference type="FunFam" id="2.60.40.10:FF:000369">
    <property type="entry name" value="Protein tyrosine phosphatase, receptor type B"/>
    <property type="match status" value="8"/>
</dbReference>
<feature type="domain" description="Fibronectin type-III" evidence="16">
    <location>
        <begin position="1076"/>
        <end position="1170"/>
    </location>
</feature>
<dbReference type="InterPro" id="IPR016130">
    <property type="entry name" value="Tyr_Pase_AS"/>
</dbReference>
<dbReference type="PROSITE" id="PS50055">
    <property type="entry name" value="TYR_PHOSPHATASE_PTP"/>
    <property type="match status" value="1"/>
</dbReference>
<evidence type="ECO:0000256" key="9">
    <source>
        <dbReference type="ARBA" id="ARBA00023136"/>
    </source>
</evidence>
<evidence type="ECO:0000256" key="5">
    <source>
        <dbReference type="ARBA" id="ARBA00022737"/>
    </source>
</evidence>
<dbReference type="Gene3D" id="2.60.40.10">
    <property type="entry name" value="Immunoglobulins"/>
    <property type="match status" value="11"/>
</dbReference>
<evidence type="ECO:0000256" key="8">
    <source>
        <dbReference type="ARBA" id="ARBA00022989"/>
    </source>
</evidence>
<reference evidence="17 18" key="1">
    <citation type="journal article" date="2014" name="Nat. Genet.">
        <title>Whole-genome sequence of a flatfish provides insights into ZW sex chromosome evolution and adaptation to a benthic lifestyle.</title>
        <authorList>
            <person name="Chen S."/>
            <person name="Zhang G."/>
            <person name="Shao C."/>
            <person name="Huang Q."/>
            <person name="Liu G."/>
            <person name="Zhang P."/>
            <person name="Song W."/>
            <person name="An N."/>
            <person name="Chalopin D."/>
            <person name="Volff J.N."/>
            <person name="Hong Y."/>
            <person name="Li Q."/>
            <person name="Sha Z."/>
            <person name="Zhou H."/>
            <person name="Xie M."/>
            <person name="Yu Q."/>
            <person name="Liu Y."/>
            <person name="Xiang H."/>
            <person name="Wang N."/>
            <person name="Wu K."/>
            <person name="Yang C."/>
            <person name="Zhou Q."/>
            <person name="Liao X."/>
            <person name="Yang L."/>
            <person name="Hu Q."/>
            <person name="Zhang J."/>
            <person name="Meng L."/>
            <person name="Jin L."/>
            <person name="Tian Y."/>
            <person name="Lian J."/>
            <person name="Yang J."/>
            <person name="Miao G."/>
            <person name="Liu S."/>
            <person name="Liang Z."/>
            <person name="Yan F."/>
            <person name="Li Y."/>
            <person name="Sun B."/>
            <person name="Zhang H."/>
            <person name="Zhang J."/>
            <person name="Zhu Y."/>
            <person name="Du M."/>
            <person name="Zhao Y."/>
            <person name="Schartl M."/>
            <person name="Tang Q."/>
            <person name="Wang J."/>
        </authorList>
    </citation>
    <scope>NUCLEOTIDE SEQUENCE</scope>
</reference>
<evidence type="ECO:0000256" key="13">
    <source>
        <dbReference type="SAM" id="MobiDB-lite"/>
    </source>
</evidence>
<feature type="domain" description="Tyrosine-protein phosphatase" evidence="14">
    <location>
        <begin position="1419"/>
        <end position="1679"/>
    </location>
</feature>
<dbReference type="InterPro" id="IPR041201">
    <property type="entry name" value="PTPRJ_TM"/>
</dbReference>
<evidence type="ECO:0000256" key="1">
    <source>
        <dbReference type="ARBA" id="ARBA00004479"/>
    </source>
</evidence>
<dbReference type="GeneTree" id="ENSGT00940000156088"/>
<evidence type="ECO:0000256" key="10">
    <source>
        <dbReference type="ARBA" id="ARBA00023180"/>
    </source>
</evidence>
<evidence type="ECO:0000256" key="2">
    <source>
        <dbReference type="ARBA" id="ARBA00013064"/>
    </source>
</evidence>
<dbReference type="PRINTS" id="PR00700">
    <property type="entry name" value="PRTYPHPHTASE"/>
</dbReference>
<feature type="region of interest" description="Disordered" evidence="13">
    <location>
        <begin position="1151"/>
        <end position="1177"/>
    </location>
</feature>
<dbReference type="Gene3D" id="3.90.190.10">
    <property type="entry name" value="Protein tyrosine phosphatase superfamily"/>
    <property type="match status" value="1"/>
</dbReference>
<keyword evidence="6" id="KW-0378">Hydrolase</keyword>
<dbReference type="PANTHER" id="PTHR46957">
    <property type="entry name" value="CYTOKINE RECEPTOR"/>
    <property type="match status" value="1"/>
</dbReference>
<feature type="domain" description="Fibronectin type-III" evidence="16">
    <location>
        <begin position="261"/>
        <end position="352"/>
    </location>
</feature>
<evidence type="ECO:0000256" key="3">
    <source>
        <dbReference type="ARBA" id="ARBA00022692"/>
    </source>
</evidence>
<dbReference type="InterPro" id="IPR003595">
    <property type="entry name" value="Tyr_Pase_cat"/>
</dbReference>
<feature type="domain" description="Fibronectin type-III" evidence="16">
    <location>
        <begin position="442"/>
        <end position="540"/>
    </location>
</feature>
<dbReference type="SMART" id="SM00194">
    <property type="entry name" value="PTPc"/>
    <property type="match status" value="1"/>
</dbReference>
<dbReference type="FunFam" id="3.90.190.10:FF:000009">
    <property type="entry name" value="Receptor-type tyrosine-protein phosphatase beta"/>
    <property type="match status" value="1"/>
</dbReference>
<dbReference type="Proteomes" id="UP000265120">
    <property type="component" value="Chromosome 6"/>
</dbReference>
<dbReference type="PROSITE" id="PS50853">
    <property type="entry name" value="FN3"/>
    <property type="match status" value="7"/>
</dbReference>
<dbReference type="Pfam" id="PF18861">
    <property type="entry name" value="PTP_tm"/>
    <property type="match status" value="1"/>
</dbReference>
<keyword evidence="7" id="KW-0904">Protein phosphatase</keyword>
<dbReference type="CDD" id="cd00063">
    <property type="entry name" value="FN3"/>
    <property type="match status" value="7"/>
</dbReference>
<name>A0A3P8X6M8_CYNSE</name>
<keyword evidence="3" id="KW-0812">Transmembrane</keyword>
<dbReference type="InterPro" id="IPR050713">
    <property type="entry name" value="RTP_Phos/Ushers"/>
</dbReference>
<evidence type="ECO:0000256" key="7">
    <source>
        <dbReference type="ARBA" id="ARBA00022912"/>
    </source>
</evidence>
<keyword evidence="5" id="KW-0677">Repeat</keyword>
<dbReference type="InterPro" id="IPR013783">
    <property type="entry name" value="Ig-like_fold"/>
</dbReference>
<dbReference type="InParanoid" id="A0A3P8X6M8"/>
<organism evidence="17 18">
    <name type="scientific">Cynoglossus semilaevis</name>
    <name type="common">Tongue sole</name>
    <dbReference type="NCBI Taxonomy" id="244447"/>
    <lineage>
        <taxon>Eukaryota</taxon>
        <taxon>Metazoa</taxon>
        <taxon>Chordata</taxon>
        <taxon>Craniata</taxon>
        <taxon>Vertebrata</taxon>
        <taxon>Euteleostomi</taxon>
        <taxon>Actinopterygii</taxon>
        <taxon>Neopterygii</taxon>
        <taxon>Teleostei</taxon>
        <taxon>Neoteleostei</taxon>
        <taxon>Acanthomorphata</taxon>
        <taxon>Carangaria</taxon>
        <taxon>Pleuronectiformes</taxon>
        <taxon>Pleuronectoidei</taxon>
        <taxon>Cynoglossidae</taxon>
        <taxon>Cynoglossinae</taxon>
        <taxon>Cynoglossus</taxon>
    </lineage>
</organism>
<dbReference type="PROSITE" id="PS00383">
    <property type="entry name" value="TYR_PHOSPHATASE_1"/>
    <property type="match status" value="1"/>
</dbReference>
<reference evidence="17" key="3">
    <citation type="submission" date="2025-09" db="UniProtKB">
        <authorList>
            <consortium name="Ensembl"/>
        </authorList>
    </citation>
    <scope>IDENTIFICATION</scope>
</reference>
<feature type="domain" description="Fibronectin type-III" evidence="16">
    <location>
        <begin position="805"/>
        <end position="897"/>
    </location>
</feature>
<accession>A0A3P8X6M8</accession>
<evidence type="ECO:0000256" key="6">
    <source>
        <dbReference type="ARBA" id="ARBA00022801"/>
    </source>
</evidence>
<sequence>QVASSSPHSLTVSWLVGVGRTESIKVLLRDPDGVLLRNISLTDTTTWVELKALRPGTRYSVTVVTESVGLRRSASAQAFTEPAAVTHVKLDNNGTSDHLLASWDPPEGEADYLLASLASSGLTLSQHQLLSNSTWVVFEGLTPGRSYELSVRTRAGGQSAEVKTQGRTVPATVTFLSLSPGGDDKTLKLSWTPPPGDWEKYSILLKNGSVVLVNETAGKLIRQVTFSALTLGLVPGRLYRAEVTVHSGILGNTAVCDGGLAPRPVQQLLVLRSDDTTLSIVWRPPVGLWDGFTVVLRGAESATTVAQRILPWESRECNFNLLTPGRSYNITVVTKSGNLSNWVSVTARTAPGQVSRLLVSNLGTVDTLQGKWERVAGDVDSYQVLLVHDSTIIKNVSLKANDTTINFQSLRPGALYKMVLTSISAGHASRQTVAEGRTVPAAVSEVTVSNNGRVDFLSVSWRPSPGEVDGYVVTLRNHEAVVHTLVVSKSSSECVFNSLVSGRLYNISIAARSGVYQNHTFILGRTQPSKVQNPTATHAARDDYLKVHWHHASGDVDQYRVFIKHNNIFLQNLTVEKAQSDCVFHGLVPGRLYTILVNTYSGKYEASASTHGRTFPSRVKNIHLSRGEDSLRVTWTPGEGDVDEFWVSLYRGSRQLDIRQVPKDQNQVMFGSLQPGQMYQVTVTSVSGELMNNNTVSGRTGENSPHFFSWTLFGLQVGVWGVLHLMVLLTCVHISVPAPVTALLVENLGTTCCLKVSWQEAVGVANGYILKICCLNSFVLNESKQNTMYKCEQLNRQLPPSGPAAVSDLSIRSNSSSSLSFLWSPAEGDLDSYEVVLYRSDESLQERRHLQANALQCTFQRLTPGATYKIVVLTHSGQQNNQTSMWARTVPAAVQSLRVLAANQSSVLRVKWDDSVGVVSGYVLSLYNHGGERHAQKQLGSEVNEFTFSGLVPGRLYRAEVLSLSGKLQNKAEAVGRTAPKPPTSVLFGGVTNTSAEMTWNVPAHSDFDDFDLHWTPADQLTVINPYHSRTSSNRLLKGLFPGRLYTFSLRTVSGASEPGTESTYSTAVLNSIRTKPDPVHGFRCRPHSSTSIACSWMPPLADFDSYIVECLRQETRTMVYSQRTGQNTSSYIITHLEPHKRYSVSVKVMSEQTTSEEARDDTVTMIDRPPSPPLTTRVSQTVAKVSTSSITFSFNCSWFSDVNGVIKWFAVIVLESQGVNDNHPAQQHPLPSYMEYSANSSVTHYQTRFFPSQCTQEDDTTQTLDITVGAQTQSLGGACDPEISRNQFCDGPLKPKTAYRLSIRAFTQLFSDDDSAPPVSALYTDTFLSLPVYTDADPVGGVMEGGVTAALFLVIVLGGVVAALVCRYKRHKEGPDLGLSTRTDRVMSSVHLGIRGPIRITTFESHFVKLQADSNFLLSEEYERLKDVGRNQSMDTALLPENRGKNRYNNILPYDSTRVKLSYVDDDPCSDYINASYIPGNNFRREYIATQGPLPGTKDDFWKMVWEQNVHNIVMVTQCVEKGRVKCDHYWPFDQDPLYYGDLIVRMTSESVLPEWTIREFNICDEDQLNLSRLVRLFHYTVWPDHGVPETTHSLIQFVRTVRDYVNRSPGSGPTVVHCSAGVGRTGTFIVLDRVLQQLDSRDTVDIYGSVFDLRLHRSHMVQTERQYVFLHQCVRDVLRARKLGSEHENIIYENLRVSSHRGESITDQYITDQKH</sequence>
<dbReference type="CDD" id="cd14617">
    <property type="entry name" value="R-PTPc-B"/>
    <property type="match status" value="1"/>
</dbReference>
<proteinExistence type="inferred from homology"/>
<evidence type="ECO:0000259" key="14">
    <source>
        <dbReference type="PROSITE" id="PS50055"/>
    </source>
</evidence>
<comment type="subcellular location">
    <subcellularLocation>
        <location evidence="1">Membrane</location>
        <topology evidence="1">Single-pass type I membrane protein</topology>
    </subcellularLocation>
</comment>
<comment type="catalytic activity">
    <reaction evidence="12">
        <text>O-phospho-L-tyrosyl-[protein] + H2O = L-tyrosyl-[protein] + phosphate</text>
        <dbReference type="Rhea" id="RHEA:10684"/>
        <dbReference type="Rhea" id="RHEA-COMP:10136"/>
        <dbReference type="Rhea" id="RHEA-COMP:20101"/>
        <dbReference type="ChEBI" id="CHEBI:15377"/>
        <dbReference type="ChEBI" id="CHEBI:43474"/>
        <dbReference type="ChEBI" id="CHEBI:46858"/>
        <dbReference type="ChEBI" id="CHEBI:61978"/>
        <dbReference type="EC" id="3.1.3.48"/>
    </reaction>
</comment>
<keyword evidence="4" id="KW-0732">Signal</keyword>
<dbReference type="SUPFAM" id="SSF49265">
    <property type="entry name" value="Fibronectin type III"/>
    <property type="match status" value="11"/>
</dbReference>
<dbReference type="GO" id="GO:0016020">
    <property type="term" value="C:membrane"/>
    <property type="evidence" value="ECO:0007669"/>
    <property type="project" value="UniProtKB-SubCell"/>
</dbReference>
<dbReference type="GO" id="GO:0004725">
    <property type="term" value="F:protein tyrosine phosphatase activity"/>
    <property type="evidence" value="ECO:0007669"/>
    <property type="project" value="UniProtKB-EC"/>
</dbReference>
<dbReference type="GO" id="GO:0001525">
    <property type="term" value="P:angiogenesis"/>
    <property type="evidence" value="ECO:0007669"/>
    <property type="project" value="TreeGrafter"/>
</dbReference>
<dbReference type="SUPFAM" id="SSF52799">
    <property type="entry name" value="(Phosphotyrosine protein) phosphatases II"/>
    <property type="match status" value="1"/>
</dbReference>
<dbReference type="InterPro" id="IPR000387">
    <property type="entry name" value="Tyr_Pase_dom"/>
</dbReference>
<dbReference type="PANTHER" id="PTHR46957:SF2">
    <property type="entry name" value="RECEPTOR-TYPE TYROSINE-PROTEIN PHOSPHATASE BETA"/>
    <property type="match status" value="1"/>
</dbReference>
<evidence type="ECO:0000313" key="17">
    <source>
        <dbReference type="Ensembl" id="ENSCSEP00000033475.1"/>
    </source>
</evidence>
<evidence type="ECO:0000259" key="16">
    <source>
        <dbReference type="PROSITE" id="PS50853"/>
    </source>
</evidence>
<feature type="domain" description="Fibronectin type-III" evidence="16">
    <location>
        <begin position="1"/>
        <end position="91"/>
    </location>
</feature>
<evidence type="ECO:0000256" key="11">
    <source>
        <dbReference type="ARBA" id="ARBA00025789"/>
    </source>
</evidence>
<evidence type="ECO:0000259" key="15">
    <source>
        <dbReference type="PROSITE" id="PS50056"/>
    </source>
</evidence>
<dbReference type="SMART" id="SM00060">
    <property type="entry name" value="FN3"/>
    <property type="match status" value="13"/>
</dbReference>
<evidence type="ECO:0000256" key="4">
    <source>
        <dbReference type="ARBA" id="ARBA00022729"/>
    </source>
</evidence>
<keyword evidence="9" id="KW-0472">Membrane</keyword>
<dbReference type="OMA" id="XISIRAF"/>
<dbReference type="GO" id="GO:0043235">
    <property type="term" value="C:receptor complex"/>
    <property type="evidence" value="ECO:0007669"/>
    <property type="project" value="TreeGrafter"/>
</dbReference>
<feature type="domain" description="Tyrosine specific protein phosphatases" evidence="15">
    <location>
        <begin position="1594"/>
        <end position="1670"/>
    </location>
</feature>
<keyword evidence="10" id="KW-0325">Glycoprotein</keyword>
<evidence type="ECO:0000313" key="18">
    <source>
        <dbReference type="Proteomes" id="UP000265120"/>
    </source>
</evidence>
<dbReference type="PROSITE" id="PS50056">
    <property type="entry name" value="TYR_PHOSPHATASE_2"/>
    <property type="match status" value="1"/>
</dbReference>
<dbReference type="SMART" id="SM00404">
    <property type="entry name" value="PTPc_motif"/>
    <property type="match status" value="1"/>
</dbReference>
<dbReference type="InterPro" id="IPR036116">
    <property type="entry name" value="FN3_sf"/>
</dbReference>
<dbReference type="Pfam" id="PF00041">
    <property type="entry name" value="fn3"/>
    <property type="match status" value="10"/>
</dbReference>
<evidence type="ECO:0000256" key="12">
    <source>
        <dbReference type="ARBA" id="ARBA00051722"/>
    </source>
</evidence>
<dbReference type="EC" id="3.1.3.48" evidence="2"/>
<feature type="domain" description="Fibronectin type-III" evidence="16">
    <location>
        <begin position="615"/>
        <end position="703"/>
    </location>
</feature>
<dbReference type="STRING" id="244447.ENSCSEP00000033475"/>
<comment type="similarity">
    <text evidence="11">Belongs to the protein-tyrosine phosphatase family. Receptor class 3 subfamily.</text>
</comment>
<dbReference type="Ensembl" id="ENSCSET00000033909.1">
    <property type="protein sequence ID" value="ENSCSEP00000033475.1"/>
    <property type="gene ID" value="ENSCSEG00000021477.1"/>
</dbReference>
<reference evidence="17" key="2">
    <citation type="submission" date="2025-08" db="UniProtKB">
        <authorList>
            <consortium name="Ensembl"/>
        </authorList>
    </citation>
    <scope>IDENTIFICATION</scope>
</reference>
<dbReference type="GO" id="GO:0045296">
    <property type="term" value="F:cadherin binding"/>
    <property type="evidence" value="ECO:0007669"/>
    <property type="project" value="TreeGrafter"/>
</dbReference>
<feature type="domain" description="Fibronectin type-III" evidence="16">
    <location>
        <begin position="982"/>
        <end position="1073"/>
    </location>
</feature>
<dbReference type="Pfam" id="PF00102">
    <property type="entry name" value="Y_phosphatase"/>
    <property type="match status" value="1"/>
</dbReference>
<dbReference type="InterPro" id="IPR000242">
    <property type="entry name" value="PTP_cat"/>
</dbReference>
<dbReference type="InterPro" id="IPR029021">
    <property type="entry name" value="Prot-tyrosine_phosphatase-like"/>
</dbReference>
<dbReference type="InterPro" id="IPR003961">
    <property type="entry name" value="FN3_dom"/>
</dbReference>
<keyword evidence="8" id="KW-1133">Transmembrane helix</keyword>
<protein>
    <recommendedName>
        <fullName evidence="2">protein-tyrosine-phosphatase</fullName>
        <ecNumber evidence="2">3.1.3.48</ecNumber>
    </recommendedName>
</protein>